<evidence type="ECO:0000313" key="6">
    <source>
        <dbReference type="Proteomes" id="UP001596379"/>
    </source>
</evidence>
<organism evidence="5 6">
    <name type="scientific">Herminiimonas aquatilis</name>
    <dbReference type="NCBI Taxonomy" id="345342"/>
    <lineage>
        <taxon>Bacteria</taxon>
        <taxon>Pseudomonadati</taxon>
        <taxon>Pseudomonadota</taxon>
        <taxon>Betaproteobacteria</taxon>
        <taxon>Burkholderiales</taxon>
        <taxon>Oxalobacteraceae</taxon>
        <taxon>Herminiimonas</taxon>
    </lineage>
</organism>
<feature type="domain" description="SHSP" evidence="4">
    <location>
        <begin position="27"/>
        <end position="138"/>
    </location>
</feature>
<gene>
    <name evidence="5" type="ORF">ACFQO0_10360</name>
</gene>
<evidence type="ECO:0000256" key="3">
    <source>
        <dbReference type="RuleBase" id="RU003616"/>
    </source>
</evidence>
<dbReference type="PROSITE" id="PS01031">
    <property type="entry name" value="SHSP"/>
    <property type="match status" value="1"/>
</dbReference>
<dbReference type="Proteomes" id="UP001596379">
    <property type="component" value="Unassembled WGS sequence"/>
</dbReference>
<dbReference type="PANTHER" id="PTHR47062:SF1">
    <property type="entry name" value="SMALL HEAT SHOCK PROTEIN IBPA"/>
    <property type="match status" value="1"/>
</dbReference>
<dbReference type="InterPro" id="IPR002068">
    <property type="entry name" value="A-crystallin/Hsp20_dom"/>
</dbReference>
<comment type="similarity">
    <text evidence="2 3">Belongs to the small heat shock protein (HSP20) family.</text>
</comment>
<sequence>MRTYDFSPLYRSAIGFDRLAQLFDDAQRTDSSYPPYNIELVSDDKYRITMAVAGFERSEIEVITEGDALKISGRKERDEAPRNFLHHGIASRDFEHSFQLAEHVHIVGAKLDNGLLNIELAREIPEALKPRRILIDDSKESVQKLVA</sequence>
<dbReference type="InterPro" id="IPR008978">
    <property type="entry name" value="HSP20-like_chaperone"/>
</dbReference>
<comment type="caution">
    <text evidence="5">The sequence shown here is derived from an EMBL/GenBank/DDBJ whole genome shotgun (WGS) entry which is preliminary data.</text>
</comment>
<dbReference type="RefSeq" id="WP_382234322.1">
    <property type="nucleotide sequence ID" value="NZ_JBHTCC010000002.1"/>
</dbReference>
<dbReference type="PANTHER" id="PTHR47062">
    <property type="match status" value="1"/>
</dbReference>
<protein>
    <submittedName>
        <fullName evidence="5">Hsp20 family protein</fullName>
    </submittedName>
</protein>
<evidence type="ECO:0000256" key="2">
    <source>
        <dbReference type="PROSITE-ProRule" id="PRU00285"/>
    </source>
</evidence>
<name>A0ABW2J730_9BURK</name>
<keyword evidence="6" id="KW-1185">Reference proteome</keyword>
<evidence type="ECO:0000313" key="5">
    <source>
        <dbReference type="EMBL" id="MFC7298835.1"/>
    </source>
</evidence>
<dbReference type="InterPro" id="IPR037913">
    <property type="entry name" value="ACD_IbpA/B"/>
</dbReference>
<dbReference type="EMBL" id="JBHTCC010000002">
    <property type="protein sequence ID" value="MFC7298835.1"/>
    <property type="molecule type" value="Genomic_DNA"/>
</dbReference>
<dbReference type="CDD" id="cd06470">
    <property type="entry name" value="ACD_IbpA-B_like"/>
    <property type="match status" value="1"/>
</dbReference>
<evidence type="ECO:0000259" key="4">
    <source>
        <dbReference type="PROSITE" id="PS01031"/>
    </source>
</evidence>
<dbReference type="Gene3D" id="2.60.40.790">
    <property type="match status" value="1"/>
</dbReference>
<proteinExistence type="inferred from homology"/>
<dbReference type="Pfam" id="PF00011">
    <property type="entry name" value="HSP20"/>
    <property type="match status" value="1"/>
</dbReference>
<evidence type="ECO:0000256" key="1">
    <source>
        <dbReference type="ARBA" id="ARBA00023016"/>
    </source>
</evidence>
<reference evidence="6" key="1">
    <citation type="journal article" date="2019" name="Int. J. Syst. Evol. Microbiol.">
        <title>The Global Catalogue of Microorganisms (GCM) 10K type strain sequencing project: providing services to taxonomists for standard genome sequencing and annotation.</title>
        <authorList>
            <consortium name="The Broad Institute Genomics Platform"/>
            <consortium name="The Broad Institute Genome Sequencing Center for Infectious Disease"/>
            <person name="Wu L."/>
            <person name="Ma J."/>
        </authorList>
    </citation>
    <scope>NUCLEOTIDE SEQUENCE [LARGE SCALE GENOMIC DNA]</scope>
    <source>
        <strain evidence="6">CCUG 36956</strain>
    </source>
</reference>
<accession>A0ABW2J730</accession>
<dbReference type="SUPFAM" id="SSF49764">
    <property type="entry name" value="HSP20-like chaperones"/>
    <property type="match status" value="1"/>
</dbReference>
<keyword evidence="1" id="KW-0346">Stress response</keyword>